<dbReference type="Proteomes" id="UP000194977">
    <property type="component" value="Unassembled WGS sequence"/>
</dbReference>
<dbReference type="InterPro" id="IPR056221">
    <property type="entry name" value="Tle3_ab_dom"/>
</dbReference>
<proteinExistence type="predicted"/>
<dbReference type="RefSeq" id="WP_086272146.1">
    <property type="nucleotide sequence ID" value="NZ_MZNE01000036.1"/>
</dbReference>
<dbReference type="Pfam" id="PF11678">
    <property type="entry name" value="Tle3_C"/>
    <property type="match status" value="1"/>
</dbReference>
<dbReference type="EMBL" id="NART01000067">
    <property type="protein sequence ID" value="OTQ08778.1"/>
    <property type="molecule type" value="Genomic_DNA"/>
</dbReference>
<feature type="domain" description="T6SS Tle3 phospholipase effector alpha/beta" evidence="3">
    <location>
        <begin position="37"/>
        <end position="429"/>
    </location>
</feature>
<dbReference type="EMBL" id="NARP01000048">
    <property type="protein sequence ID" value="OTP97869.1"/>
    <property type="molecule type" value="Genomic_DNA"/>
</dbReference>
<dbReference type="InterPro" id="IPR021692">
    <property type="entry name" value="Tle3_C"/>
</dbReference>
<evidence type="ECO:0000259" key="3">
    <source>
        <dbReference type="Pfam" id="PF24322"/>
    </source>
</evidence>
<feature type="domain" description="Antibacterial effector protein Tle3 C-terminal" evidence="2">
    <location>
        <begin position="744"/>
        <end position="796"/>
    </location>
</feature>
<dbReference type="Proteomes" id="UP000194800">
    <property type="component" value="Unassembled WGS sequence"/>
</dbReference>
<gene>
    <name evidence="5" type="ORF">B6C91_11185</name>
    <name evidence="4" type="ORF">B6D08_13175</name>
</gene>
<name>A0A242NF61_9GAMM</name>
<evidence type="ECO:0000313" key="7">
    <source>
        <dbReference type="Proteomes" id="UP000194977"/>
    </source>
</evidence>
<evidence type="ECO:0000259" key="2">
    <source>
        <dbReference type="Pfam" id="PF11678"/>
    </source>
</evidence>
<evidence type="ECO:0000313" key="4">
    <source>
        <dbReference type="EMBL" id="OTP97869.1"/>
    </source>
</evidence>
<reference evidence="6 7" key="1">
    <citation type="submission" date="2017-03" db="EMBL/GenBank/DDBJ databases">
        <title>Comparative genomics of honeybee gut symbionts reveal geographically distinct and subgroup specific antibiotic resistance.</title>
        <authorList>
            <person name="Ludvigsen J."/>
            <person name="Porcellato D."/>
            <person name="Labee-Lund T.M."/>
            <person name="Amdam G.V."/>
            <person name="Rudi K."/>
        </authorList>
    </citation>
    <scope>NUCLEOTIDE SEQUENCE [LARGE SCALE GENOMIC DNA]</scope>
    <source>
        <strain evidence="4 7">A-7-12</strain>
        <strain evidence="5 6">A-9-12</strain>
    </source>
</reference>
<dbReference type="OrthoDB" id="8829067at2"/>
<protein>
    <recommendedName>
        <fullName evidence="8">DUF3274 domain-containing protein</fullName>
    </recommendedName>
</protein>
<dbReference type="InterPro" id="IPR029058">
    <property type="entry name" value="AB_hydrolase_fold"/>
</dbReference>
<dbReference type="SUPFAM" id="SSF53474">
    <property type="entry name" value="alpha/beta-Hydrolases"/>
    <property type="match status" value="1"/>
</dbReference>
<dbReference type="AlphaFoldDB" id="A0A242NF61"/>
<organism evidence="4 7">
    <name type="scientific">Gilliamella apicola</name>
    <dbReference type="NCBI Taxonomy" id="1196095"/>
    <lineage>
        <taxon>Bacteria</taxon>
        <taxon>Pseudomonadati</taxon>
        <taxon>Pseudomonadota</taxon>
        <taxon>Gammaproteobacteria</taxon>
        <taxon>Orbales</taxon>
        <taxon>Orbaceae</taxon>
        <taxon>Gilliamella</taxon>
    </lineage>
</organism>
<evidence type="ECO:0000313" key="5">
    <source>
        <dbReference type="EMBL" id="OTQ08778.1"/>
    </source>
</evidence>
<evidence type="ECO:0000256" key="1">
    <source>
        <dbReference type="SAM" id="MobiDB-lite"/>
    </source>
</evidence>
<accession>A0A242NF61</accession>
<keyword evidence="6" id="KW-1185">Reference proteome</keyword>
<dbReference type="Pfam" id="PF24322">
    <property type="entry name" value="Tle3"/>
    <property type="match status" value="1"/>
</dbReference>
<feature type="compositionally biased region" description="Polar residues" evidence="1">
    <location>
        <begin position="8"/>
        <end position="18"/>
    </location>
</feature>
<evidence type="ECO:0000313" key="6">
    <source>
        <dbReference type="Proteomes" id="UP000194800"/>
    </source>
</evidence>
<feature type="region of interest" description="Disordered" evidence="1">
    <location>
        <begin position="863"/>
        <end position="885"/>
    </location>
</feature>
<evidence type="ECO:0008006" key="8">
    <source>
        <dbReference type="Google" id="ProtNLM"/>
    </source>
</evidence>
<comment type="caution">
    <text evidence="4">The sequence shown here is derived from an EMBL/GenBank/DDBJ whole genome shotgun (WGS) entry which is preliminary data.</text>
</comment>
<feature type="region of interest" description="Disordered" evidence="1">
    <location>
        <begin position="1"/>
        <end position="26"/>
    </location>
</feature>
<sequence length="885" mass="101404">MPDFDNLKGNNISDSTTGLPPESGAMLTSNIEASRPLPCVVILIHGVNDVGEAFENQDKMICEGLNRRLGRKDLKPNKWQWAQTSADDFSPRIQMLPEWQENVGQIKPPLKPKTVKHKSYSPIIPFTWGYRPVDEETYKQDQIAYYKRLQDDNIEDPELPYNSYWVERDCHFKTENIEVNKLNCDKFGNWIDYLYRRNGGPFANATTCIPDMYGPGMGGWLGHAGEAATPKGARSYLNPHRIYYVFAAHRLANLIKTIREQTKGQDIPINIVAHSQGTIITMLANLILANDNDEPLPADCVILASSPYAFEPTYAEILTKDLSMGVQSQYGREQTFINFVDQMYKFQGDRRDKFFKFNDLIEKGVINTAIDDSELYTQADGTKKRYDRLGNDKELFYRDNFGKVYQYFSPNDHVVSLLNVQGMGWQGIPDNIFKQCKHQNLKQRIFSHGHIVGNDTKNKEVKIPLILIEVQEKDYPSYISVKDYQQRRGVKTYYGVNKPVVLLSEQLTKLIQEPLFKGHDGFFSHGCYANEGQSIHVHYIPSNEEIKRDYPELVYQNISSAQLESDCIDYETDKNSKENPYLPPSVIDDKSAHECNTVSTGGLAIQTVPYILTTRLINGEPVPETMIYTVDKPSGKTKLSRAIHYNDIYNSDTQFVEDLEKKLNYEIIDRPDYIPEKKIDVKDISSHFITDELQLKKLLDEHPEWDRGIESASYMVKQENKILVIYRNPQKQIESEIGKEVDEKEDTSSHHSGITNSLEAPAKIMAYDLAIGAVENISATDQKLLNSWRVLADWRHPENTDPETFQYAHNGILPKDLKKAMNYPSKHMPKDDGMVVNDYYHDALIDEGTQWAKETEMAQKKYKKLTEPPQWVLPDPDLKGVTNVD</sequence>